<dbReference type="InterPro" id="IPR001005">
    <property type="entry name" value="SANT/Myb"/>
</dbReference>
<keyword evidence="4" id="KW-0238">DNA-binding</keyword>
<reference evidence="11 12" key="1">
    <citation type="submission" date="2022-03" db="EMBL/GenBank/DDBJ databases">
        <authorList>
            <person name="Macdonald S."/>
            <person name="Ahmed S."/>
            <person name="Newling K."/>
        </authorList>
    </citation>
    <scope>NUCLEOTIDE SEQUENCE [LARGE SCALE GENOMIC DNA]</scope>
</reference>
<dbReference type="GO" id="GO:0000976">
    <property type="term" value="F:transcription cis-regulatory region binding"/>
    <property type="evidence" value="ECO:0007669"/>
    <property type="project" value="UniProtKB-ARBA"/>
</dbReference>
<accession>A0ABC8K4P0</accession>
<evidence type="ECO:0000256" key="4">
    <source>
        <dbReference type="ARBA" id="ARBA00023125"/>
    </source>
</evidence>
<feature type="domain" description="HTH myb-type" evidence="10">
    <location>
        <begin position="73"/>
        <end position="127"/>
    </location>
</feature>
<evidence type="ECO:0000256" key="8">
    <source>
        <dbReference type="SAM" id="MobiDB-lite"/>
    </source>
</evidence>
<dbReference type="FunFam" id="1.10.10.60:FF:000001">
    <property type="entry name" value="MYB-related transcription factor"/>
    <property type="match status" value="1"/>
</dbReference>
<evidence type="ECO:0000256" key="7">
    <source>
        <dbReference type="ARBA" id="ARBA00062314"/>
    </source>
</evidence>
<dbReference type="GO" id="GO:0051707">
    <property type="term" value="P:response to other organism"/>
    <property type="evidence" value="ECO:0007669"/>
    <property type="project" value="UniProtKB-ARBA"/>
</dbReference>
<evidence type="ECO:0000313" key="12">
    <source>
        <dbReference type="Proteomes" id="UP001642260"/>
    </source>
</evidence>
<dbReference type="InterPro" id="IPR015495">
    <property type="entry name" value="Myb_TF_plants"/>
</dbReference>
<evidence type="ECO:0000259" key="10">
    <source>
        <dbReference type="PROSITE" id="PS51294"/>
    </source>
</evidence>
<feature type="domain" description="Myb-like" evidence="9">
    <location>
        <begin position="73"/>
        <end position="123"/>
    </location>
</feature>
<dbReference type="Pfam" id="PF00249">
    <property type="entry name" value="Myb_DNA-binding"/>
    <property type="match status" value="2"/>
</dbReference>
<name>A0ABC8K4P0_ERUVS</name>
<dbReference type="PANTHER" id="PTHR47994:SF5">
    <property type="entry name" value="F14D16.11-RELATED"/>
    <property type="match status" value="1"/>
</dbReference>
<dbReference type="GO" id="GO:0005634">
    <property type="term" value="C:nucleus"/>
    <property type="evidence" value="ECO:0007669"/>
    <property type="project" value="UniProtKB-SubCell"/>
</dbReference>
<feature type="domain" description="HTH myb-type" evidence="10">
    <location>
        <begin position="20"/>
        <end position="72"/>
    </location>
</feature>
<dbReference type="SUPFAM" id="SSF46689">
    <property type="entry name" value="Homeodomain-like"/>
    <property type="match status" value="1"/>
</dbReference>
<dbReference type="Proteomes" id="UP001642260">
    <property type="component" value="Unassembled WGS sequence"/>
</dbReference>
<keyword evidence="12" id="KW-1185">Reference proteome</keyword>
<dbReference type="PROSITE" id="PS51294">
    <property type="entry name" value="HTH_MYB"/>
    <property type="match status" value="2"/>
</dbReference>
<protein>
    <submittedName>
        <fullName evidence="11">Uncharacterized protein</fullName>
    </submittedName>
</protein>
<sequence length="227" mass="26173">MTSFDGKISVRKKRSPCCMNMGMKRRPWRNEEDKILANFIKKEGEGRWVTLPQRAGLLRCGKSCRQRWMNYLRPSVRRDDITSDEEDLILRLHRLLGNRWSLIAGRIPGRTDNDIKNHWYTYLSKKLLREGIDPQTHKPLDANNTHTPGEEVSGRQNLLEPDSNYSHTDNTNVSNGNEASKISLSVFGDEDFGFSYDEKFSSFLNSLINDDPSDSNIQLSQPIQIQD</sequence>
<organism evidence="11 12">
    <name type="scientific">Eruca vesicaria subsp. sativa</name>
    <name type="common">Garden rocket</name>
    <name type="synonym">Eruca sativa</name>
    <dbReference type="NCBI Taxonomy" id="29727"/>
    <lineage>
        <taxon>Eukaryota</taxon>
        <taxon>Viridiplantae</taxon>
        <taxon>Streptophyta</taxon>
        <taxon>Embryophyta</taxon>
        <taxon>Tracheophyta</taxon>
        <taxon>Spermatophyta</taxon>
        <taxon>Magnoliopsida</taxon>
        <taxon>eudicotyledons</taxon>
        <taxon>Gunneridae</taxon>
        <taxon>Pentapetalae</taxon>
        <taxon>rosids</taxon>
        <taxon>malvids</taxon>
        <taxon>Brassicales</taxon>
        <taxon>Brassicaceae</taxon>
        <taxon>Brassiceae</taxon>
        <taxon>Eruca</taxon>
    </lineage>
</organism>
<keyword evidence="3" id="KW-0805">Transcription regulation</keyword>
<dbReference type="PANTHER" id="PTHR47994">
    <property type="entry name" value="F14D16.11-RELATED"/>
    <property type="match status" value="1"/>
</dbReference>
<proteinExistence type="predicted"/>
<comment type="subcellular location">
    <subcellularLocation>
        <location evidence="1">Nucleus</location>
    </subcellularLocation>
</comment>
<comment type="subunit">
    <text evidence="7">Can form complexes with MYC2, MYC3 or MYC4.</text>
</comment>
<evidence type="ECO:0000256" key="3">
    <source>
        <dbReference type="ARBA" id="ARBA00023015"/>
    </source>
</evidence>
<dbReference type="SMART" id="SM00717">
    <property type="entry name" value="SANT"/>
    <property type="match status" value="2"/>
</dbReference>
<evidence type="ECO:0000256" key="5">
    <source>
        <dbReference type="ARBA" id="ARBA00023163"/>
    </source>
</evidence>
<evidence type="ECO:0000313" key="11">
    <source>
        <dbReference type="EMBL" id="CAH8348932.1"/>
    </source>
</evidence>
<comment type="caution">
    <text evidence="11">The sequence shown here is derived from an EMBL/GenBank/DDBJ whole genome shotgun (WGS) entry which is preliminary data.</text>
</comment>
<dbReference type="FunFam" id="1.10.10.60:FF:000394">
    <property type="entry name" value="MYB transcription factor"/>
    <property type="match status" value="1"/>
</dbReference>
<keyword evidence="6" id="KW-0539">Nucleus</keyword>
<feature type="domain" description="Myb-like" evidence="9">
    <location>
        <begin position="20"/>
        <end position="72"/>
    </location>
</feature>
<evidence type="ECO:0000256" key="6">
    <source>
        <dbReference type="ARBA" id="ARBA00023242"/>
    </source>
</evidence>
<evidence type="ECO:0000256" key="2">
    <source>
        <dbReference type="ARBA" id="ARBA00022737"/>
    </source>
</evidence>
<feature type="compositionally biased region" description="Polar residues" evidence="8">
    <location>
        <begin position="163"/>
        <end position="177"/>
    </location>
</feature>
<gene>
    <name evidence="11" type="ORF">ERUC_LOCUS17506</name>
</gene>
<dbReference type="InterPro" id="IPR017930">
    <property type="entry name" value="Myb_dom"/>
</dbReference>
<dbReference type="PROSITE" id="PS50090">
    <property type="entry name" value="MYB_LIKE"/>
    <property type="match status" value="2"/>
</dbReference>
<evidence type="ECO:0000256" key="1">
    <source>
        <dbReference type="ARBA" id="ARBA00004123"/>
    </source>
</evidence>
<evidence type="ECO:0000259" key="9">
    <source>
        <dbReference type="PROSITE" id="PS50090"/>
    </source>
</evidence>
<dbReference type="EMBL" id="CAKOAT010161821">
    <property type="protein sequence ID" value="CAH8348932.1"/>
    <property type="molecule type" value="Genomic_DNA"/>
</dbReference>
<dbReference type="AlphaFoldDB" id="A0ABC8K4P0"/>
<feature type="region of interest" description="Disordered" evidence="8">
    <location>
        <begin position="134"/>
        <end position="177"/>
    </location>
</feature>
<keyword evidence="2" id="KW-0677">Repeat</keyword>
<dbReference type="GO" id="GO:0080090">
    <property type="term" value="P:regulation of primary metabolic process"/>
    <property type="evidence" value="ECO:0007669"/>
    <property type="project" value="UniProtKB-ARBA"/>
</dbReference>
<keyword evidence="5" id="KW-0804">Transcription</keyword>
<dbReference type="InterPro" id="IPR009057">
    <property type="entry name" value="Homeodomain-like_sf"/>
</dbReference>
<dbReference type="Gene3D" id="1.10.10.60">
    <property type="entry name" value="Homeodomain-like"/>
    <property type="match status" value="2"/>
</dbReference>
<dbReference type="CDD" id="cd00167">
    <property type="entry name" value="SANT"/>
    <property type="match status" value="2"/>
</dbReference>